<evidence type="ECO:0000256" key="1">
    <source>
        <dbReference type="SAM" id="Phobius"/>
    </source>
</evidence>
<keyword evidence="1" id="KW-0812">Transmembrane</keyword>
<accession>A0ABY5IBQ8</accession>
<name>A0ABY5IBQ8_9VIBR</name>
<keyword evidence="3" id="KW-1185">Reference proteome</keyword>
<reference evidence="2" key="1">
    <citation type="submission" date="2020-03" db="EMBL/GenBank/DDBJ databases">
        <title>Five strains of Vibrio campbellii isolated from Mariana Trench.</title>
        <authorList>
            <person name="Liang J."/>
            <person name="Zhang X.-H."/>
        </authorList>
    </citation>
    <scope>NUCLEOTIDE SEQUENCE</scope>
    <source>
        <strain evidence="2">LJC013</strain>
    </source>
</reference>
<organism evidence="2 3">
    <name type="scientific">Vibrio campbellii</name>
    <dbReference type="NCBI Taxonomy" id="680"/>
    <lineage>
        <taxon>Bacteria</taxon>
        <taxon>Pseudomonadati</taxon>
        <taxon>Pseudomonadota</taxon>
        <taxon>Gammaproteobacteria</taxon>
        <taxon>Vibrionales</taxon>
        <taxon>Vibrionaceae</taxon>
        <taxon>Vibrio</taxon>
    </lineage>
</organism>
<protein>
    <recommendedName>
        <fullName evidence="4">YvrJ family protein</fullName>
    </recommendedName>
</protein>
<keyword evidence="1" id="KW-0472">Membrane</keyword>
<sequence>MELVKLFELLTSMGLSPSAVAFIILIWKQDKRITIVETILKETSRG</sequence>
<dbReference type="Proteomes" id="UP001059912">
    <property type="component" value="Chromosome 1"/>
</dbReference>
<keyword evidence="1" id="KW-1133">Transmembrane helix</keyword>
<evidence type="ECO:0000313" key="2">
    <source>
        <dbReference type="EMBL" id="UTZ31745.1"/>
    </source>
</evidence>
<evidence type="ECO:0008006" key="4">
    <source>
        <dbReference type="Google" id="ProtNLM"/>
    </source>
</evidence>
<proteinExistence type="predicted"/>
<dbReference type="RefSeq" id="WP_181144162.1">
    <property type="nucleotide sequence ID" value="NZ_CP050470.1"/>
</dbReference>
<gene>
    <name evidence="2" type="ORF">HB762_10240</name>
</gene>
<feature type="transmembrane region" description="Helical" evidence="1">
    <location>
        <begin position="6"/>
        <end position="27"/>
    </location>
</feature>
<dbReference type="EMBL" id="CP050470">
    <property type="protein sequence ID" value="UTZ31745.1"/>
    <property type="molecule type" value="Genomic_DNA"/>
</dbReference>
<evidence type="ECO:0000313" key="3">
    <source>
        <dbReference type="Proteomes" id="UP001059912"/>
    </source>
</evidence>